<accession>A0A381TLZ0</accession>
<dbReference type="GO" id="GO:0006450">
    <property type="term" value="P:regulation of translational fidelity"/>
    <property type="evidence" value="ECO:0007669"/>
    <property type="project" value="InterPro"/>
</dbReference>
<organism evidence="1">
    <name type="scientific">marine metagenome</name>
    <dbReference type="NCBI Taxonomy" id="408172"/>
    <lineage>
        <taxon>unclassified sequences</taxon>
        <taxon>metagenomes</taxon>
        <taxon>ecological metagenomes</taxon>
    </lineage>
</organism>
<protein>
    <recommendedName>
        <fullName evidence="2">DUF4089 domain-containing protein</fullName>
    </recommendedName>
</protein>
<dbReference type="SUPFAM" id="SSF141000">
    <property type="entry name" value="Glu-tRNAGln amidotransferase C subunit"/>
    <property type="match status" value="1"/>
</dbReference>
<gene>
    <name evidence="1" type="ORF">METZ01_LOCUS69402</name>
</gene>
<evidence type="ECO:0000313" key="1">
    <source>
        <dbReference type="EMBL" id="SVA16548.1"/>
    </source>
</evidence>
<dbReference type="InterPro" id="IPR036113">
    <property type="entry name" value="Asp/Glu-ADT_sf_sub_c"/>
</dbReference>
<name>A0A381TLZ0_9ZZZZ</name>
<dbReference type="EMBL" id="UINC01004743">
    <property type="protein sequence ID" value="SVA16548.1"/>
    <property type="molecule type" value="Genomic_DNA"/>
</dbReference>
<dbReference type="AlphaFoldDB" id="A0A381TLZ0"/>
<proteinExistence type="predicted"/>
<reference evidence="1" key="1">
    <citation type="submission" date="2018-05" db="EMBL/GenBank/DDBJ databases">
        <authorList>
            <person name="Lanie J.A."/>
            <person name="Ng W.-L."/>
            <person name="Kazmierczak K.M."/>
            <person name="Andrzejewski T.M."/>
            <person name="Davidsen T.M."/>
            <person name="Wayne K.J."/>
            <person name="Tettelin H."/>
            <person name="Glass J.I."/>
            <person name="Rusch D."/>
            <person name="Podicherti R."/>
            <person name="Tsui H.-C.T."/>
            <person name="Winkler M.E."/>
        </authorList>
    </citation>
    <scope>NUCLEOTIDE SEQUENCE</scope>
</reference>
<evidence type="ECO:0008006" key="2">
    <source>
        <dbReference type="Google" id="ProtNLM"/>
    </source>
</evidence>
<sequence>MSELNEDEIRGLAKAVNIEIQDSDITDISYSLNAMLEAIDSINPEGINAVEPLSVIQKED</sequence>